<accession>A0A6C0BCZ7</accession>
<proteinExistence type="predicted"/>
<keyword evidence="1" id="KW-0812">Transmembrane</keyword>
<evidence type="ECO:0000256" key="1">
    <source>
        <dbReference type="SAM" id="Phobius"/>
    </source>
</evidence>
<keyword evidence="1" id="KW-0472">Membrane</keyword>
<sequence>MMKKSAVFYGIVVAAALLLIGIAWYFQKLIQGFTNPAIADAFQNLSPEEQKRLCDTMTTQLCENKAKLTTMPPDVQKEYNVAIDKMRTQMQTMGCAAPTC</sequence>
<reference evidence="2" key="1">
    <citation type="journal article" date="2020" name="Nature">
        <title>Giant virus diversity and host interactions through global metagenomics.</title>
        <authorList>
            <person name="Schulz F."/>
            <person name="Roux S."/>
            <person name="Paez-Espino D."/>
            <person name="Jungbluth S."/>
            <person name="Walsh D.A."/>
            <person name="Denef V.J."/>
            <person name="McMahon K.D."/>
            <person name="Konstantinidis K.T."/>
            <person name="Eloe-Fadrosh E.A."/>
            <person name="Kyrpides N.C."/>
            <person name="Woyke T."/>
        </authorList>
    </citation>
    <scope>NUCLEOTIDE SEQUENCE</scope>
    <source>
        <strain evidence="2">GVMAG-M-3300010158-60</strain>
    </source>
</reference>
<evidence type="ECO:0000313" key="2">
    <source>
        <dbReference type="EMBL" id="QHS89273.1"/>
    </source>
</evidence>
<keyword evidence="1" id="KW-1133">Transmembrane helix</keyword>
<protein>
    <submittedName>
        <fullName evidence="2">Uncharacterized protein</fullName>
    </submittedName>
</protein>
<organism evidence="2">
    <name type="scientific">viral metagenome</name>
    <dbReference type="NCBI Taxonomy" id="1070528"/>
    <lineage>
        <taxon>unclassified sequences</taxon>
        <taxon>metagenomes</taxon>
        <taxon>organismal metagenomes</taxon>
    </lineage>
</organism>
<feature type="transmembrane region" description="Helical" evidence="1">
    <location>
        <begin position="6"/>
        <end position="26"/>
    </location>
</feature>
<dbReference type="AlphaFoldDB" id="A0A6C0BCZ7"/>
<dbReference type="EMBL" id="MN739107">
    <property type="protein sequence ID" value="QHS89273.1"/>
    <property type="molecule type" value="Genomic_DNA"/>
</dbReference>
<name>A0A6C0BCZ7_9ZZZZ</name>